<protein>
    <recommendedName>
        <fullName evidence="5">Carboxylic ester hydrolase</fullName>
        <ecNumber evidence="5">3.1.1.-</ecNumber>
    </recommendedName>
</protein>
<keyword evidence="4" id="KW-0442">Lipid degradation</keyword>
<proteinExistence type="inferred from homology"/>
<dbReference type="AlphaFoldDB" id="A0A5P8N986"/>
<comment type="catalytic activity">
    <reaction evidence="1">
        <text>a triacylglycerol + H2O = a diacylglycerol + a fatty acid + H(+)</text>
        <dbReference type="Rhea" id="RHEA:12044"/>
        <dbReference type="ChEBI" id="CHEBI:15377"/>
        <dbReference type="ChEBI" id="CHEBI:15378"/>
        <dbReference type="ChEBI" id="CHEBI:17855"/>
        <dbReference type="ChEBI" id="CHEBI:18035"/>
        <dbReference type="ChEBI" id="CHEBI:28868"/>
        <dbReference type="EC" id="3.1.1.3"/>
    </reaction>
</comment>
<dbReference type="GO" id="GO:0016042">
    <property type="term" value="P:lipid catabolic process"/>
    <property type="evidence" value="ECO:0007669"/>
    <property type="project" value="UniProtKB-KW"/>
</dbReference>
<dbReference type="PROSITE" id="PS00122">
    <property type="entry name" value="CARBOXYLESTERASE_B_1"/>
    <property type="match status" value="1"/>
</dbReference>
<dbReference type="EMBL" id="MK890726">
    <property type="protein sequence ID" value="QFR37231.1"/>
    <property type="molecule type" value="Genomic_DNA"/>
</dbReference>
<dbReference type="InterPro" id="IPR050654">
    <property type="entry name" value="AChE-related_enzymes"/>
</dbReference>
<dbReference type="InterPro" id="IPR002018">
    <property type="entry name" value="CarbesteraseB"/>
</dbReference>
<evidence type="ECO:0000256" key="5">
    <source>
        <dbReference type="RuleBase" id="RU361235"/>
    </source>
</evidence>
<gene>
    <name evidence="7" type="ORF">g4849</name>
</gene>
<keyword evidence="3 5" id="KW-0378">Hydrolase</keyword>
<name>A0A5P8N986_9ASCO</name>
<evidence type="ECO:0000256" key="1">
    <source>
        <dbReference type="ARBA" id="ARBA00001024"/>
    </source>
</evidence>
<keyword evidence="4" id="KW-0443">Lipid metabolism</keyword>
<sequence length="553" mass="62008">MKILQWLCCSLFFALYRAQCLTVINNGTIKGLHIPSYNQDIFLGIPYAQPPIGERRLAPPKPIERIWKDVLAADQYGPACWATQGTDTIYSNHSEDCLSINVVVPNGDYSDLPVAVWIHGGGFSDGSASRPAYNLSDIVQNGVEMGKPFIGLSFNYRLGGFGFMSSSTISQKGWTNVGLQDQIMAIQWTRENIAAFGGDPNHIVLWGESAGGISIGKLLLSGEVPFIRGAIMESGTGIFRGLQSANNANFDADYNSLVEFCDCTEADDTIECLQNASAKKLQFAFNETNGVMNQSLRFPYIDGSIISKSSFEKYEQGQFTRVPILVGANSDEGSVFTPPTINSQNSSISFLNRLSPNLLMRNAKEIVDLYPVTDPSLHFPLQPDWEKSTPANNISNYVKSTGRLIGDMMFESPSRWVSEFHSLYGSDVFKYRFNIPSQELFERHNRVGASHFGEVPYVFYNGQPSRPYRDSTEGHKWLFDNRAEEISKKMSQLWVSFITDLDPNGAANGVHWTNYKEEPKNLVITINGFYEEEDDYRTDQFDFLKKVYNQLEM</sequence>
<dbReference type="InterPro" id="IPR019826">
    <property type="entry name" value="Carboxylesterase_B_AS"/>
</dbReference>
<evidence type="ECO:0000313" key="7">
    <source>
        <dbReference type="EMBL" id="QFR37231.1"/>
    </source>
</evidence>
<evidence type="ECO:0000256" key="2">
    <source>
        <dbReference type="ARBA" id="ARBA00005964"/>
    </source>
</evidence>
<dbReference type="EC" id="3.1.1.-" evidence="5"/>
<dbReference type="Gene3D" id="3.40.50.1820">
    <property type="entry name" value="alpha/beta hydrolase"/>
    <property type="match status" value="1"/>
</dbReference>
<comment type="similarity">
    <text evidence="2 5">Belongs to the type-B carboxylesterase/lipase family.</text>
</comment>
<evidence type="ECO:0000256" key="4">
    <source>
        <dbReference type="ARBA" id="ARBA00022963"/>
    </source>
</evidence>
<evidence type="ECO:0000256" key="3">
    <source>
        <dbReference type="ARBA" id="ARBA00022801"/>
    </source>
</evidence>
<keyword evidence="5" id="KW-0732">Signal</keyword>
<feature type="chain" id="PRO_5024501594" description="Carboxylic ester hydrolase" evidence="5">
    <location>
        <begin position="19"/>
        <end position="553"/>
    </location>
</feature>
<evidence type="ECO:0000259" key="6">
    <source>
        <dbReference type="Pfam" id="PF00135"/>
    </source>
</evidence>
<dbReference type="PANTHER" id="PTHR43918:SF4">
    <property type="entry name" value="CARBOXYLIC ESTER HYDROLASE"/>
    <property type="match status" value="1"/>
</dbReference>
<feature type="signal peptide" evidence="5">
    <location>
        <begin position="1"/>
        <end position="18"/>
    </location>
</feature>
<dbReference type="InterPro" id="IPR029058">
    <property type="entry name" value="AB_hydrolase_fold"/>
</dbReference>
<dbReference type="Pfam" id="PF00135">
    <property type="entry name" value="COesterase"/>
    <property type="match status" value="1"/>
</dbReference>
<organism evidence="7">
    <name type="scientific">Cyberlindnera americana</name>
    <dbReference type="NCBI Taxonomy" id="36016"/>
    <lineage>
        <taxon>Eukaryota</taxon>
        <taxon>Fungi</taxon>
        <taxon>Dikarya</taxon>
        <taxon>Ascomycota</taxon>
        <taxon>Saccharomycotina</taxon>
        <taxon>Saccharomycetes</taxon>
        <taxon>Phaffomycetales</taxon>
        <taxon>Phaffomycetaceae</taxon>
        <taxon>Cyberlindnera</taxon>
    </lineage>
</organism>
<dbReference type="SUPFAM" id="SSF53474">
    <property type="entry name" value="alpha/beta-Hydrolases"/>
    <property type="match status" value="1"/>
</dbReference>
<reference evidence="7" key="1">
    <citation type="journal article" date="2019" name="Front. Microbiol.">
        <title>An Overview of Genes From Cyberlindnera americana, a Symbiont Yeast Isolated From the Gut of the Bark Beetle Dendroctonus rhizophagus (Curculionidae: Scolytinae), Involved in the Detoxification Process Using Genome and Transcriptome Data.</title>
        <authorList>
            <person name="Soto-Robles L.V."/>
            <person name="Torres-Banda V."/>
            <person name="Rivera-Orduna F.N."/>
            <person name="Curiel-Quesada E."/>
            <person name="Hidalgo-Lara M.E."/>
            <person name="Zuniga G."/>
        </authorList>
    </citation>
    <scope>NUCLEOTIDE SEQUENCE</scope>
    <source>
        <strain evidence="7">ChDrAdgY46</strain>
    </source>
</reference>
<feature type="domain" description="Carboxylesterase type B" evidence="6">
    <location>
        <begin position="24"/>
        <end position="526"/>
    </location>
</feature>
<dbReference type="GO" id="GO:0004806">
    <property type="term" value="F:triacylglycerol lipase activity"/>
    <property type="evidence" value="ECO:0007669"/>
    <property type="project" value="UniProtKB-EC"/>
</dbReference>
<accession>A0A5P8N986</accession>
<dbReference type="PANTHER" id="PTHR43918">
    <property type="entry name" value="ACETYLCHOLINESTERASE"/>
    <property type="match status" value="1"/>
</dbReference>